<dbReference type="RefSeq" id="WP_249773563.1">
    <property type="nucleotide sequence ID" value="NZ_CP097332.1"/>
</dbReference>
<evidence type="ECO:0000313" key="5">
    <source>
        <dbReference type="EMBL" id="UQX89667.1"/>
    </source>
</evidence>
<dbReference type="InterPro" id="IPR008928">
    <property type="entry name" value="6-hairpin_glycosidase_sf"/>
</dbReference>
<keyword evidence="3" id="KW-0326">Glycosidase</keyword>
<dbReference type="InterPro" id="IPR012341">
    <property type="entry name" value="6hp_glycosidase-like_sf"/>
</dbReference>
<name>A0ABY4R2V7_9ACTN</name>
<protein>
    <recommendedName>
        <fullName evidence="4">Mannosylglycerate hydrolase MGH1-like glycoside hydrolase domain-containing protein</fullName>
    </recommendedName>
</protein>
<gene>
    <name evidence="5" type="ORF">M6D93_06605</name>
</gene>
<dbReference type="SUPFAM" id="SSF48208">
    <property type="entry name" value="Six-hairpin glycosidases"/>
    <property type="match status" value="1"/>
</dbReference>
<dbReference type="PANTHER" id="PTHR10412:SF11">
    <property type="entry name" value="MANNOSYL-OLIGOSACCHARIDE GLUCOSIDASE"/>
    <property type="match status" value="1"/>
</dbReference>
<reference evidence="5" key="1">
    <citation type="journal article" date="2018" name="Int. J. Syst. Evol. Microbiol.">
        <title>Jatrophihabitans telluris sp. nov., isolated from sediment soil of lava forest wetlands and the emended description of the genus Jatrophihabitans.</title>
        <authorList>
            <person name="Lee K.C."/>
            <person name="Suh M.K."/>
            <person name="Eom M.K."/>
            <person name="Kim K.K."/>
            <person name="Kim J.S."/>
            <person name="Kim D.S."/>
            <person name="Ko S.H."/>
            <person name="Shin Y.K."/>
            <person name="Lee J.S."/>
        </authorList>
    </citation>
    <scope>NUCLEOTIDE SEQUENCE</scope>
    <source>
        <strain evidence="5">N237</strain>
    </source>
</reference>
<keyword evidence="2" id="KW-0378">Hydrolase</keyword>
<evidence type="ECO:0000259" key="4">
    <source>
        <dbReference type="Pfam" id="PF22422"/>
    </source>
</evidence>
<proteinExistence type="inferred from homology"/>
<dbReference type="Gene3D" id="1.50.10.10">
    <property type="match status" value="1"/>
</dbReference>
<feature type="domain" description="Mannosylglycerate hydrolase MGH1-like glycoside hydrolase" evidence="4">
    <location>
        <begin position="39"/>
        <end position="436"/>
    </location>
</feature>
<organism evidence="5 6">
    <name type="scientific">Jatrophihabitans telluris</name>
    <dbReference type="NCBI Taxonomy" id="2038343"/>
    <lineage>
        <taxon>Bacteria</taxon>
        <taxon>Bacillati</taxon>
        <taxon>Actinomycetota</taxon>
        <taxon>Actinomycetes</taxon>
        <taxon>Jatrophihabitantales</taxon>
        <taxon>Jatrophihabitantaceae</taxon>
        <taxon>Jatrophihabitans</taxon>
    </lineage>
</organism>
<evidence type="ECO:0000256" key="2">
    <source>
        <dbReference type="ARBA" id="ARBA00022801"/>
    </source>
</evidence>
<dbReference type="InterPro" id="IPR004888">
    <property type="entry name" value="Glycoside_hydrolase_63"/>
</dbReference>
<keyword evidence="6" id="KW-1185">Reference proteome</keyword>
<dbReference type="PANTHER" id="PTHR10412">
    <property type="entry name" value="MANNOSYL-OLIGOSACCHARIDE GLUCOSIDASE"/>
    <property type="match status" value="1"/>
</dbReference>
<evidence type="ECO:0000256" key="1">
    <source>
        <dbReference type="ARBA" id="ARBA00010833"/>
    </source>
</evidence>
<evidence type="ECO:0000256" key="3">
    <source>
        <dbReference type="ARBA" id="ARBA00023295"/>
    </source>
</evidence>
<dbReference type="Proteomes" id="UP001056336">
    <property type="component" value="Chromosome"/>
</dbReference>
<comment type="similarity">
    <text evidence="1">Belongs to the glycosyl hydrolase 63 family.</text>
</comment>
<reference evidence="5" key="2">
    <citation type="submission" date="2022-05" db="EMBL/GenBank/DDBJ databases">
        <authorList>
            <person name="Kim J.-S."/>
            <person name="Lee K."/>
            <person name="Suh M."/>
            <person name="Eom M."/>
            <person name="Kim J.-S."/>
            <person name="Kim D.-S."/>
            <person name="Ko S.-H."/>
            <person name="Shin Y."/>
            <person name="Lee J.-S."/>
        </authorList>
    </citation>
    <scope>NUCLEOTIDE SEQUENCE</scope>
    <source>
        <strain evidence="5">N237</strain>
    </source>
</reference>
<evidence type="ECO:0000313" key="6">
    <source>
        <dbReference type="Proteomes" id="UP001056336"/>
    </source>
</evidence>
<sequence length="447" mass="50056">MVQQRGHTTVHFGSLAEGAEYVLRSNDRGRMTVAAPRLYPHLWSWDAAFVAIGLARLSVPRAVTELRTVLSGQWKNGMIPHIQFSDSAGYFPGPDRWRSEWARHAPTGVATSGICQPPVHALAVAQVVGCGRERGGADRLAAEQFLTDTFDAWFNWHAWLASVRDPYEHGMVEIHHGWESGLDNSPRWDHSYAMVAPGAMEPFERTDLHHVADHTQRPSDYEYSQYAWLIDQMRSVGYDDELTRASIDFRVRDVLMSAILAAASDVLAELGESIGRLRQAAELRAISERFRAGVTRAISPVTGLARDFDVRSGEWIHTATVAGFAPLLCCADRAIRDRQLRVLTGPQWLGHDRLAFALPTSTSPTSPAFRRTTYWRGPVWPVLTWLLGWGLRRFGDDALAEQLRQQSLQQLAHGDFAEYYDPFSGAPLGSRNQSWTAAVALDWLTDR</sequence>
<accession>A0ABY4R2V7</accession>
<dbReference type="InterPro" id="IPR054491">
    <property type="entry name" value="MGH1-like_GH"/>
</dbReference>
<dbReference type="EMBL" id="CP097332">
    <property type="protein sequence ID" value="UQX89667.1"/>
    <property type="molecule type" value="Genomic_DNA"/>
</dbReference>
<dbReference type="Pfam" id="PF22422">
    <property type="entry name" value="MGH1-like_GH"/>
    <property type="match status" value="1"/>
</dbReference>